<feature type="domain" description="Sulfatase-modifying factor enzyme-like" evidence="1">
    <location>
        <begin position="1"/>
        <end position="256"/>
    </location>
</feature>
<dbReference type="EMBL" id="LUTY01000055">
    <property type="protein sequence ID" value="OAD24001.1"/>
    <property type="molecule type" value="Genomic_DNA"/>
</dbReference>
<dbReference type="AlphaFoldDB" id="A0A176S7A8"/>
<dbReference type="PANTHER" id="PTHR23150:SF35">
    <property type="entry name" value="BLL6746 PROTEIN"/>
    <property type="match status" value="1"/>
</dbReference>
<dbReference type="InterPro" id="IPR005532">
    <property type="entry name" value="SUMF_dom"/>
</dbReference>
<dbReference type="InterPro" id="IPR051043">
    <property type="entry name" value="Sulfatase_Mod_Factor_Kinase"/>
</dbReference>
<dbReference type="InterPro" id="IPR042095">
    <property type="entry name" value="SUMF_sf"/>
</dbReference>
<comment type="caution">
    <text evidence="2">The sequence shown here is derived from an EMBL/GenBank/DDBJ whole genome shotgun (WGS) entry which is preliminary data.</text>
</comment>
<reference evidence="2 3" key="1">
    <citation type="submission" date="2016-05" db="EMBL/GenBank/DDBJ databases">
        <title>Single-cell genome of chain-forming Candidatus Thiomargarita nelsonii and comparison to other large sulfur-oxidizing bacteria.</title>
        <authorList>
            <person name="Winkel M."/>
            <person name="Salman V."/>
            <person name="Woyke T."/>
            <person name="Schulz-Vogt H."/>
            <person name="Richter M."/>
            <person name="Flood B."/>
            <person name="Bailey J."/>
            <person name="Amann R."/>
            <person name="Mussmann M."/>
        </authorList>
    </citation>
    <scope>NUCLEOTIDE SEQUENCE [LARGE SCALE GENOMIC DNA]</scope>
    <source>
        <strain evidence="2 3">THI036</strain>
    </source>
</reference>
<evidence type="ECO:0000313" key="3">
    <source>
        <dbReference type="Proteomes" id="UP000076962"/>
    </source>
</evidence>
<dbReference type="PATRIC" id="fig|1003181.4.peg.236"/>
<dbReference type="GO" id="GO:0120147">
    <property type="term" value="F:formylglycine-generating oxidase activity"/>
    <property type="evidence" value="ECO:0007669"/>
    <property type="project" value="TreeGrafter"/>
</dbReference>
<dbReference type="Pfam" id="PF03781">
    <property type="entry name" value="FGE-sulfatase"/>
    <property type="match status" value="1"/>
</dbReference>
<dbReference type="InterPro" id="IPR016187">
    <property type="entry name" value="CTDL_fold"/>
</dbReference>
<accession>A0A176S7A8</accession>
<dbReference type="SUPFAM" id="SSF56436">
    <property type="entry name" value="C-type lectin-like"/>
    <property type="match status" value="1"/>
</dbReference>
<proteinExistence type="predicted"/>
<gene>
    <name evidence="2" type="ORF">THIOM_000150</name>
</gene>
<name>A0A176S7A8_9GAMM</name>
<dbReference type="Proteomes" id="UP000076962">
    <property type="component" value="Unassembled WGS sequence"/>
</dbReference>
<organism evidence="2 3">
    <name type="scientific">Candidatus Thiomargarita nelsonii</name>
    <dbReference type="NCBI Taxonomy" id="1003181"/>
    <lineage>
        <taxon>Bacteria</taxon>
        <taxon>Pseudomonadati</taxon>
        <taxon>Pseudomonadota</taxon>
        <taxon>Gammaproteobacteria</taxon>
        <taxon>Thiotrichales</taxon>
        <taxon>Thiotrichaceae</taxon>
        <taxon>Thiomargarita</taxon>
    </lineage>
</organism>
<keyword evidence="3" id="KW-1185">Reference proteome</keyword>
<dbReference type="PANTHER" id="PTHR23150">
    <property type="entry name" value="SULFATASE MODIFYING FACTOR 1, 2"/>
    <property type="match status" value="1"/>
</dbReference>
<dbReference type="Gene3D" id="3.90.1580.10">
    <property type="entry name" value="paralog of FGE (formylglycine-generating enzyme)"/>
    <property type="match status" value="1"/>
</dbReference>
<sequence length="261" mass="30011">MVWIPAGSFRMGDIQGSGGSDDKSVHRVSVNRFAMGRYEVTVGSFRKFIESSSYKTIADRFGSCSVYENRGFQWKRGANWDRTNFSQSEISPVVCVSWTDAVAYTKWLSEQTGHKYQLPTEEQWEYAARAGTKTNYWWGNEGTHEYANYGKGLNSVEREKKLSLKVTVTKGKDQWVYTSPVGSFYPNQFGLYDIAGNVREWVSGEYKGNGKDLIKSWDGEWRMMRGGSWYDVPRALYFRGLYTNSTDRNTFVGFRVSRELD</sequence>
<evidence type="ECO:0000259" key="1">
    <source>
        <dbReference type="Pfam" id="PF03781"/>
    </source>
</evidence>
<evidence type="ECO:0000313" key="2">
    <source>
        <dbReference type="EMBL" id="OAD24001.1"/>
    </source>
</evidence>
<protein>
    <submittedName>
        <fullName evidence="2">Sulphatase-modifying factor domain protein</fullName>
    </submittedName>
</protein>